<keyword evidence="2" id="KW-1185">Reference proteome</keyword>
<dbReference type="Proteomes" id="UP000002640">
    <property type="component" value="Unassembled WGS sequence"/>
</dbReference>
<evidence type="ECO:0000313" key="1">
    <source>
        <dbReference type="EMBL" id="EGZ08630.1"/>
    </source>
</evidence>
<dbReference type="SMR" id="G5A5M5"/>
<organism evidence="1 2">
    <name type="scientific">Phytophthora sojae (strain P6497)</name>
    <name type="common">Soybean stem and root rot agent</name>
    <name type="synonym">Phytophthora megasperma f. sp. glycines</name>
    <dbReference type="NCBI Taxonomy" id="1094619"/>
    <lineage>
        <taxon>Eukaryota</taxon>
        <taxon>Sar</taxon>
        <taxon>Stramenopiles</taxon>
        <taxon>Oomycota</taxon>
        <taxon>Peronosporomycetes</taxon>
        <taxon>Peronosporales</taxon>
        <taxon>Peronosporaceae</taxon>
        <taxon>Phytophthora</taxon>
    </lineage>
</organism>
<proteinExistence type="predicted"/>
<sequence length="84" mass="9503">MTFELDEVTALSLLEGCDLAEDVEAIPSPSATVDSPLKARPVRQCGRLARWDEVITLRKAEKQLCVQLRQLQQSLRLKNKKQLL</sequence>
<gene>
    <name evidence="1" type="ORF">PHYSODRAFT_525544</name>
</gene>
<dbReference type="GeneID" id="20660881"/>
<dbReference type="OMA" id="GCDMAEN"/>
<name>G5A5M5_PHYSP</name>
<accession>G5A5M5</accession>
<reference evidence="1 2" key="1">
    <citation type="journal article" date="2006" name="Science">
        <title>Phytophthora genome sequences uncover evolutionary origins and mechanisms of pathogenesis.</title>
        <authorList>
            <person name="Tyler B.M."/>
            <person name="Tripathy S."/>
            <person name="Zhang X."/>
            <person name="Dehal P."/>
            <person name="Jiang R.H."/>
            <person name="Aerts A."/>
            <person name="Arredondo F.D."/>
            <person name="Baxter L."/>
            <person name="Bensasson D."/>
            <person name="Beynon J.L."/>
            <person name="Chapman J."/>
            <person name="Damasceno C.M."/>
            <person name="Dorrance A.E."/>
            <person name="Dou D."/>
            <person name="Dickerman A.W."/>
            <person name="Dubchak I.L."/>
            <person name="Garbelotto M."/>
            <person name="Gijzen M."/>
            <person name="Gordon S.G."/>
            <person name="Govers F."/>
            <person name="Grunwald N.J."/>
            <person name="Huang W."/>
            <person name="Ivors K.L."/>
            <person name="Jones R.W."/>
            <person name="Kamoun S."/>
            <person name="Krampis K."/>
            <person name="Lamour K.H."/>
            <person name="Lee M.K."/>
            <person name="McDonald W.H."/>
            <person name="Medina M."/>
            <person name="Meijer H.J."/>
            <person name="Nordberg E.K."/>
            <person name="Maclean D.J."/>
            <person name="Ospina-Giraldo M.D."/>
            <person name="Morris P.F."/>
            <person name="Phuntumart V."/>
            <person name="Putnam N.H."/>
            <person name="Rash S."/>
            <person name="Rose J.K."/>
            <person name="Sakihama Y."/>
            <person name="Salamov A.A."/>
            <person name="Savidor A."/>
            <person name="Scheuring C.F."/>
            <person name="Smith B.M."/>
            <person name="Sobral B.W."/>
            <person name="Terry A."/>
            <person name="Torto-Alalibo T.A."/>
            <person name="Win J."/>
            <person name="Xu Z."/>
            <person name="Zhang H."/>
            <person name="Grigoriev I.V."/>
            <person name="Rokhsar D.S."/>
            <person name="Boore J.L."/>
        </authorList>
    </citation>
    <scope>NUCLEOTIDE SEQUENCE [LARGE SCALE GENOMIC DNA]</scope>
    <source>
        <strain evidence="1 2">P6497</strain>
    </source>
</reference>
<dbReference type="RefSeq" id="XP_009535263.1">
    <property type="nucleotide sequence ID" value="XM_009536968.1"/>
</dbReference>
<dbReference type="KEGG" id="psoj:PHYSODRAFT_525544"/>
<feature type="non-terminal residue" evidence="1">
    <location>
        <position position="84"/>
    </location>
</feature>
<dbReference type="EMBL" id="JH159160">
    <property type="protein sequence ID" value="EGZ08630.1"/>
    <property type="molecule type" value="Genomic_DNA"/>
</dbReference>
<evidence type="ECO:0000313" key="2">
    <source>
        <dbReference type="Proteomes" id="UP000002640"/>
    </source>
</evidence>
<dbReference type="InParanoid" id="G5A5M5"/>
<protein>
    <submittedName>
        <fullName evidence="1">Uncharacterized protein</fullName>
    </submittedName>
</protein>
<dbReference type="AlphaFoldDB" id="G5A5M5"/>